<feature type="region of interest" description="Disordered" evidence="12">
    <location>
        <begin position="201"/>
        <end position="694"/>
    </location>
</feature>
<feature type="region of interest" description="Disordered" evidence="12">
    <location>
        <begin position="836"/>
        <end position="878"/>
    </location>
</feature>
<feature type="compositionally biased region" description="Polar residues" evidence="12">
    <location>
        <begin position="1380"/>
        <end position="1396"/>
    </location>
</feature>
<feature type="region of interest" description="Disordered" evidence="12">
    <location>
        <begin position="138"/>
        <end position="171"/>
    </location>
</feature>
<evidence type="ECO:0000256" key="9">
    <source>
        <dbReference type="ARBA" id="ARBA00022753"/>
    </source>
</evidence>
<feature type="compositionally biased region" description="Polar residues" evidence="12">
    <location>
        <begin position="534"/>
        <end position="547"/>
    </location>
</feature>
<dbReference type="SUPFAM" id="SSF48464">
    <property type="entry name" value="ENTH/VHS domain"/>
    <property type="match status" value="1"/>
</dbReference>
<feature type="compositionally biased region" description="Polar residues" evidence="12">
    <location>
        <begin position="429"/>
        <end position="449"/>
    </location>
</feature>
<dbReference type="EMBL" id="VICG01000013">
    <property type="protein sequence ID" value="KAA8565936.1"/>
    <property type="molecule type" value="Genomic_DNA"/>
</dbReference>
<evidence type="ECO:0000259" key="13">
    <source>
        <dbReference type="PROSITE" id="PS50002"/>
    </source>
</evidence>
<dbReference type="CDD" id="cd11805">
    <property type="entry name" value="SH3_GRB2_like_C"/>
    <property type="match status" value="1"/>
</dbReference>
<dbReference type="GO" id="GO:0030010">
    <property type="term" value="P:establishment of cell polarity"/>
    <property type="evidence" value="ECO:0007669"/>
    <property type="project" value="TreeGrafter"/>
</dbReference>
<feature type="compositionally biased region" description="Basic and acidic residues" evidence="12">
    <location>
        <begin position="619"/>
        <end position="657"/>
    </location>
</feature>
<dbReference type="GO" id="GO:0016192">
    <property type="term" value="P:vesicle-mediated transport"/>
    <property type="evidence" value="ECO:0007669"/>
    <property type="project" value="UniProtKB-ARBA"/>
</dbReference>
<feature type="compositionally biased region" description="Polar residues" evidence="12">
    <location>
        <begin position="363"/>
        <end position="385"/>
    </location>
</feature>
<organism evidence="15 16">
    <name type="scientific">Monilinia fructicola</name>
    <name type="common">Brown rot fungus</name>
    <name type="synonym">Ciboria fructicola</name>
    <dbReference type="NCBI Taxonomy" id="38448"/>
    <lineage>
        <taxon>Eukaryota</taxon>
        <taxon>Fungi</taxon>
        <taxon>Dikarya</taxon>
        <taxon>Ascomycota</taxon>
        <taxon>Pezizomycotina</taxon>
        <taxon>Leotiomycetes</taxon>
        <taxon>Helotiales</taxon>
        <taxon>Sclerotiniaceae</taxon>
        <taxon>Monilinia</taxon>
    </lineage>
</organism>
<feature type="compositionally biased region" description="Basic and acidic residues" evidence="12">
    <location>
        <begin position="578"/>
        <end position="607"/>
    </location>
</feature>
<keyword evidence="16" id="KW-1185">Reference proteome</keyword>
<evidence type="ECO:0000259" key="14">
    <source>
        <dbReference type="PROSITE" id="PS50179"/>
    </source>
</evidence>
<comment type="subunit">
    <text evidence="4">Component of the ESCRT-0 complex composed of HSE1 and VPS27.</text>
</comment>
<evidence type="ECO:0000256" key="2">
    <source>
        <dbReference type="ARBA" id="ARBA00004125"/>
    </source>
</evidence>
<dbReference type="VEuPathDB" id="FungiDB:MFRU_022g00770"/>
<dbReference type="SMART" id="SM00288">
    <property type="entry name" value="VHS"/>
    <property type="match status" value="1"/>
</dbReference>
<gene>
    <name evidence="15" type="ORF">EYC84_009745</name>
</gene>
<feature type="region of interest" description="Disordered" evidence="12">
    <location>
        <begin position="753"/>
        <end position="799"/>
    </location>
</feature>
<feature type="compositionally biased region" description="Polar residues" evidence="12">
    <location>
        <begin position="850"/>
        <end position="867"/>
    </location>
</feature>
<dbReference type="GO" id="GO:0035091">
    <property type="term" value="F:phosphatidylinositol binding"/>
    <property type="evidence" value="ECO:0007669"/>
    <property type="project" value="InterPro"/>
</dbReference>
<dbReference type="PANTHER" id="PTHR28089:SF1">
    <property type="entry name" value="PROTEIN ZDS1-RELATED"/>
    <property type="match status" value="1"/>
</dbReference>
<sequence>MKTSSRPRELGGSFVPRRGHDARISINDPNHHVTEAIGDMYGDDDYSKNDSRLFSFMPSSSNESIESTTNSYYDTNNRVPHLEMGGPISPSLSLRDPNAGGAANAEFPLNDIDYESGPAAVAQELSNLQALRRMSMDVGNASDPDLPSFQGASSIPTAAPTGDDDEDDPSRLFWVPARVHPELAPMEFKTFLENRVQSIKRRSGDQTSLTPNGVEPSVSGSGLRRKKSMLSRQIDNSGGRGAVGYKDGSEHLERKKSLSAKHTPDLRISDLQELDELVKDPSKAMQKLSIDTGGRGEDDQGEDLPILPQAPGIGLRRSTRTTYRRGSLRKGDRVPFSKRAGSIRADTDGEDSPTASPIDGRSSAGSPLTPTQSEPSGSTDNSSRPGRSARRMQIIEQTPPVPSIPDDITDDVSTRSDSPASLPIAEIPSKTSQQPTHNTTQPRSTSLPRTDSAVPRIVETPPPAEETAESQVHKQSFQYPERTSSQSAQSSQKQPIPQSNSQVIPQPHPEPPAKSSKRPVLDRQASTGVAAVPRTSTSNDNHQQHQPSPIPEIRQERQKGKEEESSGSRKTSWGWFKGSDEKDKKDKKKDDKSRSKLSSEKMHDNARLDVLQSTMETTTRGRESFLVERESVDNKFENERKKDSTRRAGEPKKEKDGIFSSLFGGGKKKADRDPGGKKGSSLRTLSPEPPHRVLKPDIDYNWTRFSIMEERAIYRMAHIKLANPKRALYSQVLLSNFMYSYLAKVQQMHPHMQVPQSALQKKAEAERKQKEQEQQYREQQEQLRQQQQQQQQQQQEGGDQYRYDYHQGITQYAEQSQNPNLSAEGVDYVDDSQIYDNDHKASESGHDQNRPQSRTAQNNSENGYNDQKYNDYGRDHPQNQAAEDNEMCVWLSLAVFLDGMEFFNLFFFCHNLLDLRREVMQLFICTTLALAFRQVEIRIGLDIQIWMLIQNFEYSMNIALHAYLGPSIYDLRSRFPQHLFLETVKWSYWNLYTMFRAQQNAFDEVVAKATDENLTSENWEYIMDVCDKVTGEDSGAKDAVASMIKRLAHRNANVQLYTLELANALSQNCGTKIHRENTHQQVKAKILERMAEWAGMFKDPDLGIMNDQYHRLKSQNPNLHPPSAPSKSRLTDLDRQKEEEELQMALKLSIQDKSSQPKPTQSSGSSADPAQSPEVAQPQQVPSGTTAATVSRVRALYDFQATDADELQFRKGDIIAVVGSVYKDWWKGSIRGKTGIFPLNYVEKLVDPTPDELQREAQMEAEVFAEIKNVEKLLTLLSTSSSQLDARDNEEITKLYHSTLAIRPKLIELIGKYSQRKDDFTQLNERFIKSCRDYENLLDASMTQAQTYQYGRLGQAPQGPHGYGYPAQAARPQQEPQRYYTPSQQHEPPFQRQQSPPGGFPPRNGPAPFYVVAPGQQPPQADGRQPYPSQSPQADGLQPYPSQQPPQADGRQPYPSQSPQADGRQPYPNQSQQADGLQPYPSQEPPQADGRQPYPGQQPPQSESQQSYPHRDPTPLLPQSNTQLNSHKQAIAHKVHILTHKN</sequence>
<dbReference type="PROSITE" id="PS50002">
    <property type="entry name" value="SH3"/>
    <property type="match status" value="1"/>
</dbReference>
<feature type="compositionally biased region" description="Polar residues" evidence="12">
    <location>
        <begin position="473"/>
        <end position="483"/>
    </location>
</feature>
<dbReference type="VEuPathDB" id="FungiDB:MFRU_022g00780"/>
<feature type="compositionally biased region" description="Basic and acidic residues" evidence="12">
    <location>
        <begin position="761"/>
        <end position="781"/>
    </location>
</feature>
<evidence type="ECO:0000256" key="3">
    <source>
        <dbReference type="ARBA" id="ARBA00009666"/>
    </source>
</evidence>
<dbReference type="InterPro" id="IPR002014">
    <property type="entry name" value="VHS_dom"/>
</dbReference>
<evidence type="ECO:0000256" key="6">
    <source>
        <dbReference type="ARBA" id="ARBA00018978"/>
    </source>
</evidence>
<dbReference type="InterPro" id="IPR004152">
    <property type="entry name" value="GAT_dom"/>
</dbReference>
<evidence type="ECO:0000256" key="1">
    <source>
        <dbReference type="ARBA" id="ARBA00002654"/>
    </source>
</evidence>
<dbReference type="Gene3D" id="2.30.30.40">
    <property type="entry name" value="SH3 Domains"/>
    <property type="match status" value="1"/>
</dbReference>
<dbReference type="FunFam" id="2.30.30.40:FF:000072">
    <property type="entry name" value="Unconventional Myosin IB"/>
    <property type="match status" value="1"/>
</dbReference>
<feature type="compositionally biased region" description="Polar residues" evidence="12">
    <location>
        <begin position="1151"/>
        <end position="1169"/>
    </location>
</feature>
<dbReference type="GO" id="GO:0010971">
    <property type="term" value="P:positive regulation of G2/M transition of mitotic cell cycle"/>
    <property type="evidence" value="ECO:0007669"/>
    <property type="project" value="TreeGrafter"/>
</dbReference>
<evidence type="ECO:0000256" key="5">
    <source>
        <dbReference type="ARBA" id="ARBA00017923"/>
    </source>
</evidence>
<dbReference type="GO" id="GO:0010008">
    <property type="term" value="C:endosome membrane"/>
    <property type="evidence" value="ECO:0007669"/>
    <property type="project" value="UniProtKB-SubCell"/>
</dbReference>
<dbReference type="InterPro" id="IPR040206">
    <property type="entry name" value="Zds1/2"/>
</dbReference>
<dbReference type="CDD" id="cd16978">
    <property type="entry name" value="VHS_HSE1"/>
    <property type="match status" value="1"/>
</dbReference>
<protein>
    <recommendedName>
        <fullName evidence="5">Class E vacuolar protein-sorting machinery protein HSE1</fullName>
    </recommendedName>
    <alternativeName>
        <fullName evidence="6">Class E vacuolar protein-sorting machinery protein hse1</fullName>
    </alternativeName>
</protein>
<feature type="region of interest" description="Disordered" evidence="12">
    <location>
        <begin position="1"/>
        <end position="26"/>
    </location>
</feature>
<dbReference type="PRINTS" id="PR01887">
    <property type="entry name" value="SPECTRNALPHA"/>
</dbReference>
<evidence type="ECO:0000313" key="15">
    <source>
        <dbReference type="EMBL" id="KAA8565936.1"/>
    </source>
</evidence>
<comment type="caution">
    <text evidence="15">The sequence shown here is derived from an EMBL/GenBank/DDBJ whole genome shotgun (WGS) entry which is preliminary data.</text>
</comment>
<feature type="compositionally biased region" description="Basic and acidic residues" evidence="12">
    <location>
        <begin position="247"/>
        <end position="282"/>
    </location>
</feature>
<name>A0A5M9JE15_MONFR</name>
<dbReference type="PROSITE" id="PS50179">
    <property type="entry name" value="VHS"/>
    <property type="match status" value="1"/>
</dbReference>
<keyword evidence="7 11" id="KW-0728">SH3 domain</keyword>
<dbReference type="Pfam" id="PF03127">
    <property type="entry name" value="GAT"/>
    <property type="match status" value="1"/>
</dbReference>
<dbReference type="Pfam" id="PF00790">
    <property type="entry name" value="VHS"/>
    <property type="match status" value="1"/>
</dbReference>
<feature type="compositionally biased region" description="Basic residues" evidence="12">
    <location>
        <begin position="317"/>
        <end position="328"/>
    </location>
</feature>
<comment type="similarity">
    <text evidence="3">Belongs to the STAM family.</text>
</comment>
<keyword evidence="10" id="KW-0653">Protein transport</keyword>
<feature type="compositionally biased region" description="Basic and acidic residues" evidence="12">
    <location>
        <begin position="553"/>
        <end position="567"/>
    </location>
</feature>
<dbReference type="Pfam" id="PF00018">
    <property type="entry name" value="SH3_1"/>
    <property type="match status" value="1"/>
</dbReference>
<dbReference type="Proteomes" id="UP000322873">
    <property type="component" value="Unassembled WGS sequence"/>
</dbReference>
<evidence type="ECO:0000256" key="12">
    <source>
        <dbReference type="SAM" id="MobiDB-lite"/>
    </source>
</evidence>
<feature type="region of interest" description="Disordered" evidence="12">
    <location>
        <begin position="1148"/>
        <end position="1186"/>
    </location>
</feature>
<evidence type="ECO:0000313" key="16">
    <source>
        <dbReference type="Proteomes" id="UP000322873"/>
    </source>
</evidence>
<feature type="compositionally biased region" description="Low complexity" evidence="12">
    <location>
        <begin position="782"/>
        <end position="798"/>
    </location>
</feature>
<evidence type="ECO:0000256" key="11">
    <source>
        <dbReference type="PROSITE-ProRule" id="PRU00192"/>
    </source>
</evidence>
<evidence type="ECO:0000256" key="4">
    <source>
        <dbReference type="ARBA" id="ARBA00011446"/>
    </source>
</evidence>
<dbReference type="Gene3D" id="1.25.40.90">
    <property type="match status" value="2"/>
</dbReference>
<feature type="compositionally biased region" description="Low complexity" evidence="12">
    <location>
        <begin position="1492"/>
        <end position="1508"/>
    </location>
</feature>
<feature type="domain" description="VHS" evidence="14">
    <location>
        <begin position="1009"/>
        <end position="1120"/>
    </location>
</feature>
<feature type="compositionally biased region" description="Low complexity" evidence="12">
    <location>
        <begin position="484"/>
        <end position="502"/>
    </location>
</feature>
<feature type="compositionally biased region" description="Polar residues" evidence="12">
    <location>
        <begin position="1517"/>
        <end position="1528"/>
    </location>
</feature>
<evidence type="ECO:0000256" key="10">
    <source>
        <dbReference type="ARBA" id="ARBA00022927"/>
    </source>
</evidence>
<feature type="compositionally biased region" description="Basic and acidic residues" evidence="12">
    <location>
        <begin position="868"/>
        <end position="877"/>
    </location>
</feature>
<comment type="function">
    <text evidence="1">Component of the ESCRT-0 complex which is the sorting receptor for ubiquitinated cargo proteins at the multivesicular body (MVB).</text>
</comment>
<dbReference type="GO" id="GO:0015031">
    <property type="term" value="P:protein transport"/>
    <property type="evidence" value="ECO:0007669"/>
    <property type="project" value="UniProtKB-KW"/>
</dbReference>
<dbReference type="GO" id="GO:0007034">
    <property type="term" value="P:vacuolar transport"/>
    <property type="evidence" value="ECO:0007669"/>
    <property type="project" value="UniProtKB-ARBA"/>
</dbReference>
<proteinExistence type="inferred from homology"/>
<feature type="domain" description="SH3" evidence="13">
    <location>
        <begin position="1188"/>
        <end position="1247"/>
    </location>
</feature>
<dbReference type="SUPFAM" id="SSF50044">
    <property type="entry name" value="SH3-domain"/>
    <property type="match status" value="1"/>
</dbReference>
<dbReference type="PANTHER" id="PTHR28089">
    <property type="entry name" value="PROTEIN ZDS1-RELATED"/>
    <property type="match status" value="1"/>
</dbReference>
<evidence type="ECO:0000256" key="8">
    <source>
        <dbReference type="ARBA" id="ARBA00022448"/>
    </source>
</evidence>
<dbReference type="InterPro" id="IPR001452">
    <property type="entry name" value="SH3_domain"/>
</dbReference>
<keyword evidence="8" id="KW-0813">Transport</keyword>
<dbReference type="GO" id="GO:0043130">
    <property type="term" value="F:ubiquitin binding"/>
    <property type="evidence" value="ECO:0007669"/>
    <property type="project" value="InterPro"/>
</dbReference>
<feature type="compositionally biased region" description="Low complexity" evidence="12">
    <location>
        <begin position="1366"/>
        <end position="1378"/>
    </location>
</feature>
<dbReference type="InterPro" id="IPR036028">
    <property type="entry name" value="SH3-like_dom_sf"/>
</dbReference>
<dbReference type="PRINTS" id="PR00452">
    <property type="entry name" value="SH3DOMAIN"/>
</dbReference>
<evidence type="ECO:0000256" key="7">
    <source>
        <dbReference type="ARBA" id="ARBA00022443"/>
    </source>
</evidence>
<dbReference type="SMART" id="SM00326">
    <property type="entry name" value="SH3"/>
    <property type="match status" value="1"/>
</dbReference>
<feature type="region of interest" description="Disordered" evidence="12">
    <location>
        <begin position="1112"/>
        <end position="1134"/>
    </location>
</feature>
<reference evidence="15 16" key="1">
    <citation type="submission" date="2019-06" db="EMBL/GenBank/DDBJ databases">
        <title>Genome Sequence of the Brown Rot Fungal Pathogen Monilinia fructicola.</title>
        <authorList>
            <person name="De Miccolis Angelini R.M."/>
            <person name="Landi L."/>
            <person name="Abate D."/>
            <person name="Pollastro S."/>
            <person name="Romanazzi G."/>
            <person name="Faretra F."/>
        </authorList>
    </citation>
    <scope>NUCLEOTIDE SEQUENCE [LARGE SCALE GENOMIC DNA]</scope>
    <source>
        <strain evidence="15 16">Mfrc123</strain>
    </source>
</reference>
<comment type="subcellular location">
    <subcellularLocation>
        <location evidence="2">Endosome membrane</location>
        <topology evidence="2">Peripheral membrane protein</topology>
        <orientation evidence="2">Cytoplasmic side</orientation>
    </subcellularLocation>
</comment>
<feature type="compositionally biased region" description="Basic and acidic residues" evidence="12">
    <location>
        <begin position="836"/>
        <end position="849"/>
    </location>
</feature>
<accession>A0A5M9JE15</accession>
<dbReference type="SMART" id="SM01327">
    <property type="entry name" value="Zds_C"/>
    <property type="match status" value="1"/>
</dbReference>
<feature type="region of interest" description="Disordered" evidence="12">
    <location>
        <begin position="1352"/>
        <end position="1528"/>
    </location>
</feature>
<keyword evidence="9" id="KW-0967">Endosome</keyword>
<dbReference type="Pfam" id="PF08632">
    <property type="entry name" value="Zds_C"/>
    <property type="match status" value="1"/>
</dbReference>
<dbReference type="InterPro" id="IPR013941">
    <property type="entry name" value="ZDS1_C"/>
</dbReference>
<feature type="compositionally biased region" description="Polar residues" evidence="12">
    <location>
        <begin position="1177"/>
        <end position="1186"/>
    </location>
</feature>
<dbReference type="InterPro" id="IPR008942">
    <property type="entry name" value="ENTH_VHS"/>
</dbReference>
<dbReference type="Gene3D" id="1.20.5.1940">
    <property type="match status" value="1"/>
</dbReference>